<sequence>MRKALLICILFAFFGCNTAGGKLAANNSPEQMNDKNYRIVFKAESSKDSTNRGFEPKFYALIEKKQTWKVVEISANRLFPQNENQEVLGFNDSLTAVMPVYTSYARSHSEKGVVWAACREDDDRIQNRYHPCNSEFYELDMAGSAITSAFMLPLQVMLLGSKGIGSKSVRSNEDAVVEACRESRLIEKINAFANQADATGNALAAVRITPDFQDRTGLFKGEWGQLVYPEMVAASQDARSDYMGTISLKDVKNCRYDIEVSPRSFAIAPDTRSVRPVITVLAYHPKRWHINRTFANADIALDVKKVSAGESWVRFAYDIRNVSNDSVNVLSKRFYIDDDVANHDFPIQLAPQTRSEEDSLCRQSNMQSVINAPVDITNKDRRFRIAVAINYTVNGQQKTMFAEQYLRLEDMI</sequence>
<dbReference type="PROSITE" id="PS51257">
    <property type="entry name" value="PROKAR_LIPOPROTEIN"/>
    <property type="match status" value="1"/>
</dbReference>
<evidence type="ECO:0000256" key="1">
    <source>
        <dbReference type="SAM" id="SignalP"/>
    </source>
</evidence>
<dbReference type="RefSeq" id="WP_338667960.1">
    <property type="nucleotide sequence ID" value="NZ_CP146609.1"/>
</dbReference>
<feature type="signal peptide" evidence="1">
    <location>
        <begin position="1"/>
        <end position="24"/>
    </location>
</feature>
<dbReference type="Proteomes" id="UP001385389">
    <property type="component" value="Chromosome"/>
</dbReference>
<accession>A0ABZ2J0H9</accession>
<reference evidence="2 3" key="1">
    <citation type="submission" date="2024-03" db="EMBL/GenBank/DDBJ databases">
        <title>Phenotype and Genome Characterization of a Sulfate-Reducing Bacterium Pseudodesulfovibrio sp. strain 5S69, isolated from Petroleum Reservoir in Tatarstan (Russia).</title>
        <authorList>
            <person name="Bidzhieva S.K."/>
            <person name="Kadnikov V."/>
            <person name="Tourova T.P."/>
            <person name="Samigullina S.R."/>
            <person name="Sokolova D.S."/>
            <person name="Poltaraus A.B."/>
            <person name="Avtukh A.N."/>
            <person name="Tereshina V.M."/>
            <person name="Mardanov A.V."/>
            <person name="Nazina T.N."/>
        </authorList>
    </citation>
    <scope>NUCLEOTIDE SEQUENCE [LARGE SCALE GENOMIC DNA]</scope>
    <source>
        <strain evidence="2 3">5S69</strain>
    </source>
</reference>
<keyword evidence="1" id="KW-0732">Signal</keyword>
<dbReference type="EMBL" id="CP146609">
    <property type="protein sequence ID" value="WWX22263.1"/>
    <property type="molecule type" value="Genomic_DNA"/>
</dbReference>
<evidence type="ECO:0008006" key="4">
    <source>
        <dbReference type="Google" id="ProtNLM"/>
    </source>
</evidence>
<organism evidence="2 3">
    <name type="scientific">Pseudodesulfovibrio methanolicus</name>
    <dbReference type="NCBI Taxonomy" id="3126690"/>
    <lineage>
        <taxon>Bacteria</taxon>
        <taxon>Pseudomonadati</taxon>
        <taxon>Thermodesulfobacteriota</taxon>
        <taxon>Desulfovibrionia</taxon>
        <taxon>Desulfovibrionales</taxon>
        <taxon>Desulfovibrionaceae</taxon>
    </lineage>
</organism>
<proteinExistence type="predicted"/>
<protein>
    <recommendedName>
        <fullName evidence="4">Lipoprotein</fullName>
    </recommendedName>
</protein>
<feature type="chain" id="PRO_5045545721" description="Lipoprotein" evidence="1">
    <location>
        <begin position="25"/>
        <end position="412"/>
    </location>
</feature>
<evidence type="ECO:0000313" key="3">
    <source>
        <dbReference type="Proteomes" id="UP001385389"/>
    </source>
</evidence>
<gene>
    <name evidence="2" type="ORF">V8V93_17670</name>
</gene>
<evidence type="ECO:0000313" key="2">
    <source>
        <dbReference type="EMBL" id="WWX22263.1"/>
    </source>
</evidence>
<name>A0ABZ2J0H9_9BACT</name>
<keyword evidence="3" id="KW-1185">Reference proteome</keyword>